<dbReference type="PANTHER" id="PTHR47618">
    <property type="entry name" value="BIFUNCTIONAL OLIGORIBONUCLEASE AND PAP PHOSPHATASE NRNA"/>
    <property type="match status" value="1"/>
</dbReference>
<dbReference type="Pfam" id="PF01368">
    <property type="entry name" value="DHH"/>
    <property type="match status" value="1"/>
</dbReference>
<dbReference type="Gene3D" id="3.90.1640.10">
    <property type="entry name" value="inorganic pyrophosphatase (n-terminal core)"/>
    <property type="match status" value="1"/>
</dbReference>
<dbReference type="PANTHER" id="PTHR47618:SF1">
    <property type="entry name" value="BIFUNCTIONAL OLIGORIBONUCLEASE AND PAP PHOSPHATASE NRNA"/>
    <property type="match status" value="1"/>
</dbReference>
<dbReference type="InterPro" id="IPR051319">
    <property type="entry name" value="Oligoribo/pAp-PDE_c-di-AMP_PDE"/>
</dbReference>
<accession>A0A1F8BHW0</accession>
<dbReference type="Proteomes" id="UP000177082">
    <property type="component" value="Unassembled WGS sequence"/>
</dbReference>
<gene>
    <name evidence="2" type="ORF">A2961_00310</name>
</gene>
<dbReference type="STRING" id="1802519.A2961_00310"/>
<evidence type="ECO:0000259" key="1">
    <source>
        <dbReference type="Pfam" id="PF01368"/>
    </source>
</evidence>
<organism evidence="2 3">
    <name type="scientific">Candidatus Woesebacteria bacterium RIFCSPLOWO2_01_FULL_39_21</name>
    <dbReference type="NCBI Taxonomy" id="1802519"/>
    <lineage>
        <taxon>Bacteria</taxon>
        <taxon>Candidatus Woeseibacteriota</taxon>
    </lineage>
</organism>
<protein>
    <recommendedName>
        <fullName evidence="1">DDH domain-containing protein</fullName>
    </recommendedName>
</protein>
<dbReference type="InterPro" id="IPR001667">
    <property type="entry name" value="DDH_dom"/>
</dbReference>
<dbReference type="InterPro" id="IPR038763">
    <property type="entry name" value="DHH_sf"/>
</dbReference>
<name>A0A1F8BHW0_9BACT</name>
<feature type="non-terminal residue" evidence="2">
    <location>
        <position position="242"/>
    </location>
</feature>
<comment type="caution">
    <text evidence="2">The sequence shown here is derived from an EMBL/GenBank/DDBJ whole genome shotgun (WGS) entry which is preliminary data.</text>
</comment>
<evidence type="ECO:0000313" key="3">
    <source>
        <dbReference type="Proteomes" id="UP000177082"/>
    </source>
</evidence>
<evidence type="ECO:0000313" key="2">
    <source>
        <dbReference type="EMBL" id="OGM63623.1"/>
    </source>
</evidence>
<dbReference type="EMBL" id="MGHF01000012">
    <property type="protein sequence ID" value="OGM63623.1"/>
    <property type="molecule type" value="Genomic_DNA"/>
</dbReference>
<proteinExistence type="predicted"/>
<sequence length="242" mass="27211">MNYKESKVVLGEIKKAKKILLNCHRSPDPDAVGSATAMYQVLTKMGKDVKVVTPSGLPEGSKFIPYSEKVDAVNFSKFDFNKFDFCIFLDSSSWDMVTDKKNLAYPKVSYAVIDHHDTNSEWGTINIVDKKRTSTAEIIYLVFKDWGINIDKNIASSLMAGIIGDTGAFRFPGVGVETMKIGIELMKLGADKDNVVFNIYQTIPFNLIKFYGEALSRVEIDKKNKFVWTSVPYEVYSKLSKP</sequence>
<dbReference type="AlphaFoldDB" id="A0A1F8BHW0"/>
<feature type="domain" description="DDH" evidence="1">
    <location>
        <begin position="18"/>
        <end position="162"/>
    </location>
</feature>
<dbReference type="SUPFAM" id="SSF64182">
    <property type="entry name" value="DHH phosphoesterases"/>
    <property type="match status" value="1"/>
</dbReference>
<reference evidence="2 3" key="1">
    <citation type="journal article" date="2016" name="Nat. Commun.">
        <title>Thousands of microbial genomes shed light on interconnected biogeochemical processes in an aquifer system.</title>
        <authorList>
            <person name="Anantharaman K."/>
            <person name="Brown C.T."/>
            <person name="Hug L.A."/>
            <person name="Sharon I."/>
            <person name="Castelle C.J."/>
            <person name="Probst A.J."/>
            <person name="Thomas B.C."/>
            <person name="Singh A."/>
            <person name="Wilkins M.J."/>
            <person name="Karaoz U."/>
            <person name="Brodie E.L."/>
            <person name="Williams K.H."/>
            <person name="Hubbard S.S."/>
            <person name="Banfield J.F."/>
        </authorList>
    </citation>
    <scope>NUCLEOTIDE SEQUENCE [LARGE SCALE GENOMIC DNA]</scope>
</reference>